<feature type="domain" description="Transcription regulator PadR N-terminal" evidence="1">
    <location>
        <begin position="14"/>
        <end position="87"/>
    </location>
</feature>
<dbReference type="InterPro" id="IPR036388">
    <property type="entry name" value="WH-like_DNA-bd_sf"/>
</dbReference>
<sequence length="193" mass="22118">MVLGSNLSPLAVLVLELMVEEDLHPYEMRQKLLGRRRDLRVKITPGSLYRTVERLAEDGLIEVVETSRAGRRPERTVYTITEAGTDAYLERVKDMVAIPAEEYPHYATVLACVHSLSKQDALVALERRRMTLEAEVAGYDTVIERLGKSGLKPVHWIDVDYNQTMRRAELAWTVGLIEDITWDRIDWPEGENR</sequence>
<protein>
    <submittedName>
        <fullName evidence="2">PadR family transcriptional regulator</fullName>
    </submittedName>
</protein>
<dbReference type="Gene3D" id="1.10.10.10">
    <property type="entry name" value="Winged helix-like DNA-binding domain superfamily/Winged helix DNA-binding domain"/>
    <property type="match status" value="1"/>
</dbReference>
<dbReference type="EMBL" id="JBHTIS010001235">
    <property type="protein sequence ID" value="MFD1047757.1"/>
    <property type="molecule type" value="Genomic_DNA"/>
</dbReference>
<dbReference type="InterPro" id="IPR052509">
    <property type="entry name" value="Metal_resp_DNA-bind_regulator"/>
</dbReference>
<organism evidence="2 3">
    <name type="scientific">Kibdelosporangium lantanae</name>
    <dbReference type="NCBI Taxonomy" id="1497396"/>
    <lineage>
        <taxon>Bacteria</taxon>
        <taxon>Bacillati</taxon>
        <taxon>Actinomycetota</taxon>
        <taxon>Actinomycetes</taxon>
        <taxon>Pseudonocardiales</taxon>
        <taxon>Pseudonocardiaceae</taxon>
        <taxon>Kibdelosporangium</taxon>
    </lineage>
</organism>
<dbReference type="PANTHER" id="PTHR33169">
    <property type="entry name" value="PADR-FAMILY TRANSCRIPTIONAL REGULATOR"/>
    <property type="match status" value="1"/>
</dbReference>
<evidence type="ECO:0000259" key="1">
    <source>
        <dbReference type="Pfam" id="PF03551"/>
    </source>
</evidence>
<evidence type="ECO:0000313" key="2">
    <source>
        <dbReference type="EMBL" id="MFD1047757.1"/>
    </source>
</evidence>
<accession>A0ABW3MCB5</accession>
<gene>
    <name evidence="2" type="ORF">ACFQ1S_20560</name>
</gene>
<keyword evidence="3" id="KW-1185">Reference proteome</keyword>
<dbReference type="PANTHER" id="PTHR33169:SF27">
    <property type="entry name" value="TRANSCRIPTIONAL REGULATOR PADR FAMILY PROTEIN"/>
    <property type="match status" value="1"/>
</dbReference>
<reference evidence="3" key="1">
    <citation type="journal article" date="2019" name="Int. J. Syst. Evol. Microbiol.">
        <title>The Global Catalogue of Microorganisms (GCM) 10K type strain sequencing project: providing services to taxonomists for standard genome sequencing and annotation.</title>
        <authorList>
            <consortium name="The Broad Institute Genomics Platform"/>
            <consortium name="The Broad Institute Genome Sequencing Center for Infectious Disease"/>
            <person name="Wu L."/>
            <person name="Ma J."/>
        </authorList>
    </citation>
    <scope>NUCLEOTIDE SEQUENCE [LARGE SCALE GENOMIC DNA]</scope>
    <source>
        <strain evidence="3">JCM 31486</strain>
    </source>
</reference>
<dbReference type="SUPFAM" id="SSF46785">
    <property type="entry name" value="Winged helix' DNA-binding domain"/>
    <property type="match status" value="1"/>
</dbReference>
<dbReference type="InterPro" id="IPR005149">
    <property type="entry name" value="Tscrpt_reg_PadR_N"/>
</dbReference>
<name>A0ABW3MCB5_9PSEU</name>
<dbReference type="Proteomes" id="UP001597045">
    <property type="component" value="Unassembled WGS sequence"/>
</dbReference>
<evidence type="ECO:0000313" key="3">
    <source>
        <dbReference type="Proteomes" id="UP001597045"/>
    </source>
</evidence>
<dbReference type="InterPro" id="IPR036390">
    <property type="entry name" value="WH_DNA-bd_sf"/>
</dbReference>
<dbReference type="Pfam" id="PF03551">
    <property type="entry name" value="PadR"/>
    <property type="match status" value="1"/>
</dbReference>
<comment type="caution">
    <text evidence="2">The sequence shown here is derived from an EMBL/GenBank/DDBJ whole genome shotgun (WGS) entry which is preliminary data.</text>
</comment>
<proteinExistence type="predicted"/>